<dbReference type="AlphaFoldDB" id="A0A3R9F779"/>
<accession>A0A3R9F779</accession>
<evidence type="ECO:0000313" key="2">
    <source>
        <dbReference type="Proteomes" id="UP000275331"/>
    </source>
</evidence>
<dbReference type="EMBL" id="RHXB01000004">
    <property type="protein sequence ID" value="RSE27345.1"/>
    <property type="molecule type" value="Genomic_DNA"/>
</dbReference>
<gene>
    <name evidence="1" type="ORF">EGT71_08550</name>
</gene>
<evidence type="ECO:0000313" key="1">
    <source>
        <dbReference type="EMBL" id="RSE27345.1"/>
    </source>
</evidence>
<comment type="caution">
    <text evidence="1">The sequence shown here is derived from an EMBL/GenBank/DDBJ whole genome shotgun (WGS) entry which is preliminary data.</text>
</comment>
<sequence length="159" mass="18588">MNSKNPTITNELTNFFDNIKETYRKDGPAEGIFAYKKTNWAVIYMSLQFDTKDRRSKYGNITYGKIRPEIILTAFSSTDFDNILKLKLMSRIKTNQSVCSETQPYSSCMDNNETLYRYLYQYLENSSITMIFDVKNSSEKNTSATQYAENFSDIWIDIK</sequence>
<proteinExistence type="predicted"/>
<reference evidence="1 2" key="1">
    <citation type="submission" date="2018-10" db="EMBL/GenBank/DDBJ databases">
        <title>Transmission dynamics of multidrug resistant bacteria on intensive care unit surfaces.</title>
        <authorList>
            <person name="D'Souza A.W."/>
            <person name="Potter R.F."/>
            <person name="Wallace M."/>
            <person name="Shupe A."/>
            <person name="Patel S."/>
            <person name="Sun S."/>
            <person name="Gul D."/>
            <person name="Kwon J.H."/>
            <person name="Andleeb S."/>
            <person name="Burnham C.-A.D."/>
            <person name="Dantas G."/>
        </authorList>
    </citation>
    <scope>NUCLEOTIDE SEQUENCE [LARGE SCALE GENOMIC DNA]</scope>
    <source>
        <strain evidence="1 2">AS_373</strain>
    </source>
</reference>
<name>A0A3R9F779_9ENTR</name>
<protein>
    <submittedName>
        <fullName evidence="1">Uncharacterized protein</fullName>
    </submittedName>
</protein>
<dbReference type="Proteomes" id="UP000275331">
    <property type="component" value="Unassembled WGS sequence"/>
</dbReference>
<organism evidence="1 2">
    <name type="scientific">Atlantibacter subterraneus</name>
    <dbReference type="NCBI Taxonomy" id="255519"/>
    <lineage>
        <taxon>Bacteria</taxon>
        <taxon>Pseudomonadati</taxon>
        <taxon>Pseudomonadota</taxon>
        <taxon>Gammaproteobacteria</taxon>
        <taxon>Enterobacterales</taxon>
        <taxon>Enterobacteriaceae</taxon>
        <taxon>Atlantibacter</taxon>
    </lineage>
</organism>